<dbReference type="AlphaFoldDB" id="Q212V8"/>
<name>Q212V8_RHOPB</name>
<evidence type="ECO:0000259" key="3">
    <source>
        <dbReference type="SMART" id="SM00824"/>
    </source>
</evidence>
<dbReference type="Gene3D" id="3.40.50.1820">
    <property type="entry name" value="alpha/beta hydrolase"/>
    <property type="match status" value="2"/>
</dbReference>
<dbReference type="EMBL" id="CP000301">
    <property type="protein sequence ID" value="ABD88578.1"/>
    <property type="molecule type" value="Genomic_DNA"/>
</dbReference>
<dbReference type="InterPro" id="IPR012223">
    <property type="entry name" value="TEII"/>
</dbReference>
<dbReference type="CDD" id="cd02440">
    <property type="entry name" value="AdoMet_MTases"/>
    <property type="match status" value="1"/>
</dbReference>
<dbReference type="STRING" id="316056.RPC_3033"/>
<dbReference type="GO" id="GO:0016787">
    <property type="term" value="F:hydrolase activity"/>
    <property type="evidence" value="ECO:0007669"/>
    <property type="project" value="UniProtKB-KW"/>
</dbReference>
<dbReference type="Gene3D" id="3.40.50.150">
    <property type="entry name" value="Vaccinia Virus protein VP39"/>
    <property type="match status" value="1"/>
</dbReference>
<dbReference type="SUPFAM" id="SSF53335">
    <property type="entry name" value="S-adenosyl-L-methionine-dependent methyltransferases"/>
    <property type="match status" value="1"/>
</dbReference>
<dbReference type="SMART" id="SM00824">
    <property type="entry name" value="PKS_TE"/>
    <property type="match status" value="1"/>
</dbReference>
<dbReference type="InterPro" id="IPR041698">
    <property type="entry name" value="Methyltransf_25"/>
</dbReference>
<dbReference type="PANTHER" id="PTHR11487">
    <property type="entry name" value="THIOESTERASE"/>
    <property type="match status" value="1"/>
</dbReference>
<dbReference type="eggNOG" id="COG3208">
    <property type="taxonomic scope" value="Bacteria"/>
</dbReference>
<dbReference type="Pfam" id="PF00975">
    <property type="entry name" value="Thioesterase"/>
    <property type="match status" value="2"/>
</dbReference>
<dbReference type="eggNOG" id="COG2226">
    <property type="taxonomic scope" value="Bacteria"/>
</dbReference>
<dbReference type="ESTHER" id="rhopb-q212v8.1">
    <property type="family name" value="Thioesterase"/>
</dbReference>
<keyword evidence="2" id="KW-0378">Hydrolase</keyword>
<dbReference type="InterPro" id="IPR001031">
    <property type="entry name" value="Thioesterase"/>
</dbReference>
<dbReference type="InterPro" id="IPR029058">
    <property type="entry name" value="AB_hydrolase_fold"/>
</dbReference>
<dbReference type="RefSeq" id="WP_011473473.1">
    <property type="nucleotide sequence ID" value="NC_007925.1"/>
</dbReference>
<evidence type="ECO:0000313" key="4">
    <source>
        <dbReference type="EMBL" id="ABD88578.1"/>
    </source>
</evidence>
<comment type="similarity">
    <text evidence="1">Belongs to the thioesterase family.</text>
</comment>
<organism evidence="4">
    <name type="scientific">Rhodopseudomonas palustris (strain BisB18)</name>
    <dbReference type="NCBI Taxonomy" id="316056"/>
    <lineage>
        <taxon>Bacteria</taxon>
        <taxon>Pseudomonadati</taxon>
        <taxon>Pseudomonadota</taxon>
        <taxon>Alphaproteobacteria</taxon>
        <taxon>Hyphomicrobiales</taxon>
        <taxon>Nitrobacteraceae</taxon>
        <taxon>Rhodopseudomonas</taxon>
    </lineage>
</organism>
<dbReference type="GO" id="GO:0008610">
    <property type="term" value="P:lipid biosynthetic process"/>
    <property type="evidence" value="ECO:0007669"/>
    <property type="project" value="TreeGrafter"/>
</dbReference>
<evidence type="ECO:0000256" key="2">
    <source>
        <dbReference type="ARBA" id="ARBA00022801"/>
    </source>
</evidence>
<protein>
    <submittedName>
        <fullName evidence="4">Thioesterase</fullName>
    </submittedName>
</protein>
<dbReference type="InterPro" id="IPR029063">
    <property type="entry name" value="SAM-dependent_MTases_sf"/>
</dbReference>
<evidence type="ECO:0000256" key="1">
    <source>
        <dbReference type="ARBA" id="ARBA00007169"/>
    </source>
</evidence>
<sequence>MDDEVVRQTNRRAYGRLDRALKLAGLGQHAQFLNWGYAPVAGFANEADGPAPDAGPNAMQERLVAELIGRASLDQKRLLDVGCGRGGSLVFMQRHYRPLALSGIDLSAANVERARQALGGAPTGTARIRLQVADACALPQTDASQDIVFNLESSGAYPDLVSFFEHVRRVLVEDGLFLYGDVWPATLITPLRHVLDGLGFSAEIVRDVTPQVLAARGLASAGILGRLSQADPDLCADTESYFALPGSAIWESLERGDLRYILGRWRRTSRPRSPRPDGERSLCSRSERLQALLQQGADRTESKKRWFPFGSPGADAAINVLAFPYAVGGASAFRGWLHVVPKDWAFCPVQLPGREQRLAEPAFRTVETAVEALLPLVLPFASRPLALVGWSLGCKLAFEFARRWEERTGQPPRLLLLGACPSPRVSRSNWQFLEGENWAARLRALGGTPEAVLASSEMLGTLEGALHGDFEMAARYRCEATIRAPIFAVAAEDDKLVSVDEVSAWRHCTSGGFSMEQRPGGHFLVRESGRQIPELMVEKLSGLLGAGSIGHSGERSVCSSSNAWFPCNRLPLPDATRLICFHHAGGNAQSYRDWTSHPALGKFAVCPVELPGRGTRYGEAAARDLTGLIDACWPHFRDVIGTEQPVVLFGHSLGALVAYEVARRMQADDRPPAALIASARRAPTSVSPEPWRHMLQDGELVDELQRLGGTAAEILRHRELLDLVLPTIRSDFALTETYLHPPGSKLSCPVIAIRGTADHEVSAGDLDRWQEVSSARFERWTFDGDHFYLNDATIRDRLLDRLVSRVASLMSHEPLPRAAALGGAVQRGP</sequence>
<dbReference type="ESTHER" id="rhopb-q212v8.2">
    <property type="family name" value="Thioesterase"/>
</dbReference>
<dbReference type="PANTHER" id="PTHR11487:SF0">
    <property type="entry name" value="S-ACYL FATTY ACID SYNTHASE THIOESTERASE, MEDIUM CHAIN"/>
    <property type="match status" value="1"/>
</dbReference>
<reference evidence="4" key="1">
    <citation type="submission" date="2006-03" db="EMBL/GenBank/DDBJ databases">
        <title>Complete sequence of Rhodopseudomonas palustris BisB18.</title>
        <authorList>
            <consortium name="US DOE Joint Genome Institute"/>
            <person name="Copeland A."/>
            <person name="Lucas S."/>
            <person name="Lapidus A."/>
            <person name="Barry K."/>
            <person name="Detter J.C."/>
            <person name="Glavina del Rio T."/>
            <person name="Hammon N."/>
            <person name="Israni S."/>
            <person name="Dalin E."/>
            <person name="Tice H."/>
            <person name="Pitluck S."/>
            <person name="Chain P."/>
            <person name="Malfatti S."/>
            <person name="Shin M."/>
            <person name="Vergez L."/>
            <person name="Schmutz J."/>
            <person name="Larimer F."/>
            <person name="Land M."/>
            <person name="Hauser L."/>
            <person name="Pelletier D.A."/>
            <person name="Kyrpides N."/>
            <person name="Anderson I."/>
            <person name="Oda Y."/>
            <person name="Harwood C.S."/>
            <person name="Richardson P."/>
        </authorList>
    </citation>
    <scope>NUCLEOTIDE SEQUENCE [LARGE SCALE GENOMIC DNA]</scope>
    <source>
        <strain evidence="4">BisB18</strain>
    </source>
</reference>
<dbReference type="KEGG" id="rpc:RPC_3033"/>
<accession>Q212V8</accession>
<dbReference type="SUPFAM" id="SSF53474">
    <property type="entry name" value="alpha/beta-Hydrolases"/>
    <property type="match status" value="2"/>
</dbReference>
<proteinExistence type="inferred from homology"/>
<dbReference type="HOGENOM" id="CLU_341909_0_0_5"/>
<dbReference type="Pfam" id="PF13649">
    <property type="entry name" value="Methyltransf_25"/>
    <property type="match status" value="1"/>
</dbReference>
<gene>
    <name evidence="4" type="ordered locus">RPC_3033</name>
</gene>
<dbReference type="InterPro" id="IPR020802">
    <property type="entry name" value="TesA-like"/>
</dbReference>
<dbReference type="OrthoDB" id="8480037at2"/>
<feature type="domain" description="Thioesterase TesA-like" evidence="3">
    <location>
        <begin position="579"/>
        <end position="798"/>
    </location>
</feature>
<dbReference type="GO" id="GO:0008757">
    <property type="term" value="F:S-adenosylmethionine-dependent methyltransferase activity"/>
    <property type="evidence" value="ECO:0007669"/>
    <property type="project" value="InterPro"/>
</dbReference>